<dbReference type="PANTHER" id="PTHR47784:SF9">
    <property type="entry name" value="ZN(II)2CYS6 TRANSCRIPTION FACTOR (EUROFUNG)"/>
    <property type="match status" value="1"/>
</dbReference>
<keyword evidence="2" id="KW-0472">Membrane</keyword>
<evidence type="ECO:0000313" key="4">
    <source>
        <dbReference type="EMBL" id="KAH7126422.1"/>
    </source>
</evidence>
<keyword evidence="5" id="KW-1185">Reference proteome</keyword>
<feature type="domain" description="Zn(2)-C6 fungal-type" evidence="3">
    <location>
        <begin position="33"/>
        <end position="63"/>
    </location>
</feature>
<sequence>MEPQFLVLCPAGQATLAVREHKKRKFHAKSRTGCVCCKRRRVKCDETRPGCTRCAKTHRRCTYESEERPECGRWQDECLGNPLDQAVCKPVALVPEACATPRGATSVELLLHHFEQNYDSITEGIDMLLPSSRTLPREHPHLLSATLAVSASHLRHHSSHASAHEIAECHQKWATLQGFQAALKEELDQQRSDALLATAMCLNLLAFGFVEDGQESWASDPMTSNSTMTDSSRLAWLSLQLGLKPLLLATAQFRDASALQPMFEASGVWRCSLNRHGSDSSSSSSADLGFTTTPLLWTGLLRPRATDRFDLDRVLRQPLRVLILLAETPDHSLFSHLQFVGELEPAFVHLLRHADARALWIFGYWLGLLGRYGFWWLRRRVERDFGAIVVHLRRCLITYSDDEGSSEWNQGDGEWNQGEAHMWANLIDDLEQLENDWPSGMRRCSDN</sequence>
<evidence type="ECO:0000256" key="1">
    <source>
        <dbReference type="ARBA" id="ARBA00023242"/>
    </source>
</evidence>
<evidence type="ECO:0000313" key="5">
    <source>
        <dbReference type="Proteomes" id="UP000717696"/>
    </source>
</evidence>
<keyword evidence="2" id="KW-1133">Transmembrane helix</keyword>
<keyword evidence="2" id="KW-0812">Transmembrane</keyword>
<evidence type="ECO:0000256" key="2">
    <source>
        <dbReference type="SAM" id="Phobius"/>
    </source>
</evidence>
<dbReference type="GO" id="GO:0001228">
    <property type="term" value="F:DNA-binding transcription activator activity, RNA polymerase II-specific"/>
    <property type="evidence" value="ECO:0007669"/>
    <property type="project" value="TreeGrafter"/>
</dbReference>
<comment type="caution">
    <text evidence="4">The sequence shown here is derived from an EMBL/GenBank/DDBJ whole genome shotgun (WGS) entry which is preliminary data.</text>
</comment>
<gene>
    <name evidence="4" type="ORF">B0J13DRAFT_565480</name>
</gene>
<reference evidence="4" key="1">
    <citation type="journal article" date="2021" name="Nat. Commun.">
        <title>Genetic determinants of endophytism in the Arabidopsis root mycobiome.</title>
        <authorList>
            <person name="Mesny F."/>
            <person name="Miyauchi S."/>
            <person name="Thiergart T."/>
            <person name="Pickel B."/>
            <person name="Atanasova L."/>
            <person name="Karlsson M."/>
            <person name="Huettel B."/>
            <person name="Barry K.W."/>
            <person name="Haridas S."/>
            <person name="Chen C."/>
            <person name="Bauer D."/>
            <person name="Andreopoulos W."/>
            <person name="Pangilinan J."/>
            <person name="LaButti K."/>
            <person name="Riley R."/>
            <person name="Lipzen A."/>
            <person name="Clum A."/>
            <person name="Drula E."/>
            <person name="Henrissat B."/>
            <person name="Kohler A."/>
            <person name="Grigoriev I.V."/>
            <person name="Martin F.M."/>
            <person name="Hacquard S."/>
        </authorList>
    </citation>
    <scope>NUCLEOTIDE SEQUENCE</scope>
    <source>
        <strain evidence="4">MPI-CAGE-AT-0021</strain>
    </source>
</reference>
<dbReference type="SMART" id="SM00066">
    <property type="entry name" value="GAL4"/>
    <property type="match status" value="1"/>
</dbReference>
<protein>
    <recommendedName>
        <fullName evidence="3">Zn(2)-C6 fungal-type domain-containing protein</fullName>
    </recommendedName>
</protein>
<dbReference type="EMBL" id="JAGMUU010000023">
    <property type="protein sequence ID" value="KAH7126422.1"/>
    <property type="molecule type" value="Genomic_DNA"/>
</dbReference>
<dbReference type="InterPro" id="IPR001138">
    <property type="entry name" value="Zn2Cys6_DnaBD"/>
</dbReference>
<organism evidence="4 5">
    <name type="scientific">Dactylonectria estremocensis</name>
    <dbReference type="NCBI Taxonomy" id="1079267"/>
    <lineage>
        <taxon>Eukaryota</taxon>
        <taxon>Fungi</taxon>
        <taxon>Dikarya</taxon>
        <taxon>Ascomycota</taxon>
        <taxon>Pezizomycotina</taxon>
        <taxon>Sordariomycetes</taxon>
        <taxon>Hypocreomycetidae</taxon>
        <taxon>Hypocreales</taxon>
        <taxon>Nectriaceae</taxon>
        <taxon>Dactylonectria</taxon>
    </lineage>
</organism>
<dbReference type="PROSITE" id="PS50048">
    <property type="entry name" value="ZN2_CY6_FUNGAL_2"/>
    <property type="match status" value="1"/>
</dbReference>
<name>A0A9P9IMX2_9HYPO</name>
<dbReference type="SUPFAM" id="SSF57701">
    <property type="entry name" value="Zn2/Cys6 DNA-binding domain"/>
    <property type="match status" value="1"/>
</dbReference>
<dbReference type="Pfam" id="PF00172">
    <property type="entry name" value="Zn_clus"/>
    <property type="match status" value="1"/>
</dbReference>
<dbReference type="InterPro" id="IPR021858">
    <property type="entry name" value="Fun_TF"/>
</dbReference>
<dbReference type="Proteomes" id="UP000717696">
    <property type="component" value="Unassembled WGS sequence"/>
</dbReference>
<dbReference type="InterPro" id="IPR036864">
    <property type="entry name" value="Zn2-C6_fun-type_DNA-bd_sf"/>
</dbReference>
<dbReference type="OrthoDB" id="648861at2759"/>
<dbReference type="Gene3D" id="4.10.240.10">
    <property type="entry name" value="Zn(2)-C6 fungal-type DNA-binding domain"/>
    <property type="match status" value="1"/>
</dbReference>
<dbReference type="AlphaFoldDB" id="A0A9P9IMX2"/>
<dbReference type="PANTHER" id="PTHR47784">
    <property type="entry name" value="STEROL UPTAKE CONTROL PROTEIN 2"/>
    <property type="match status" value="1"/>
</dbReference>
<dbReference type="InterPro" id="IPR053157">
    <property type="entry name" value="Sterol_Uptake_Regulator"/>
</dbReference>
<dbReference type="Pfam" id="PF11951">
    <property type="entry name" value="Fungal_trans_2"/>
    <property type="match status" value="1"/>
</dbReference>
<proteinExistence type="predicted"/>
<dbReference type="PROSITE" id="PS00463">
    <property type="entry name" value="ZN2_CY6_FUNGAL_1"/>
    <property type="match status" value="1"/>
</dbReference>
<accession>A0A9P9IMX2</accession>
<dbReference type="CDD" id="cd00067">
    <property type="entry name" value="GAL4"/>
    <property type="match status" value="1"/>
</dbReference>
<evidence type="ECO:0000259" key="3">
    <source>
        <dbReference type="PROSITE" id="PS50048"/>
    </source>
</evidence>
<keyword evidence="1" id="KW-0539">Nucleus</keyword>
<dbReference type="GO" id="GO:0008270">
    <property type="term" value="F:zinc ion binding"/>
    <property type="evidence" value="ECO:0007669"/>
    <property type="project" value="InterPro"/>
</dbReference>
<feature type="transmembrane region" description="Helical" evidence="2">
    <location>
        <begin position="358"/>
        <end position="377"/>
    </location>
</feature>